<dbReference type="Proteomes" id="UP001055115">
    <property type="component" value="Unassembled WGS sequence"/>
</dbReference>
<evidence type="ECO:0000313" key="2">
    <source>
        <dbReference type="Proteomes" id="UP001055115"/>
    </source>
</evidence>
<dbReference type="RefSeq" id="XP_049128020.1">
    <property type="nucleotide sequence ID" value="XM_049272063.1"/>
</dbReference>
<protein>
    <submittedName>
        <fullName evidence="1">Uncharacterized protein</fullName>
    </submittedName>
</protein>
<dbReference type="AlphaFoldDB" id="A0AA37LGR8"/>
<name>A0AA37LGR8_9PEZI</name>
<reference evidence="1 2" key="1">
    <citation type="submission" date="2022-03" db="EMBL/GenBank/DDBJ databases">
        <title>Genome data of Colletotrichum spp.</title>
        <authorList>
            <person name="Utami Y.D."/>
            <person name="Hiruma K."/>
        </authorList>
    </citation>
    <scope>NUCLEOTIDE SEQUENCE [LARGE SCALE GENOMIC DNA]</scope>
    <source>
        <strain evidence="1 2">MAFF 239500</strain>
    </source>
</reference>
<gene>
    <name evidence="1" type="ORF">ColSpa_05851</name>
</gene>
<comment type="caution">
    <text evidence="1">The sequence shown here is derived from an EMBL/GenBank/DDBJ whole genome shotgun (WGS) entry which is preliminary data.</text>
</comment>
<proteinExistence type="predicted"/>
<organism evidence="1 2">
    <name type="scientific">Colletotrichum spaethianum</name>
    <dbReference type="NCBI Taxonomy" id="700344"/>
    <lineage>
        <taxon>Eukaryota</taxon>
        <taxon>Fungi</taxon>
        <taxon>Dikarya</taxon>
        <taxon>Ascomycota</taxon>
        <taxon>Pezizomycotina</taxon>
        <taxon>Sordariomycetes</taxon>
        <taxon>Hypocreomycetidae</taxon>
        <taxon>Glomerellales</taxon>
        <taxon>Glomerellaceae</taxon>
        <taxon>Colletotrichum</taxon>
        <taxon>Colletotrichum spaethianum species complex</taxon>
    </lineage>
</organism>
<dbReference type="EMBL" id="BQXU01000013">
    <property type="protein sequence ID" value="GKT45670.1"/>
    <property type="molecule type" value="Genomic_DNA"/>
</dbReference>
<accession>A0AA37LGR8</accession>
<dbReference type="GeneID" id="73326653"/>
<sequence>MARSYTSVGPSLITSIAVEMSIPNSIGHRRVLLEEPAKSLLDHNCAEIAVDSSTFPIFS</sequence>
<keyword evidence="2" id="KW-1185">Reference proteome</keyword>
<evidence type="ECO:0000313" key="1">
    <source>
        <dbReference type="EMBL" id="GKT45670.1"/>
    </source>
</evidence>